<accession>A0ACC0DC34</accession>
<evidence type="ECO:0000313" key="2">
    <source>
        <dbReference type="Proteomes" id="UP001497680"/>
    </source>
</evidence>
<evidence type="ECO:0000313" key="1">
    <source>
        <dbReference type="EMBL" id="KAI6090080.1"/>
    </source>
</evidence>
<organism evidence="1 2">
    <name type="scientific">Hypoxylon rubiginosum</name>
    <dbReference type="NCBI Taxonomy" id="110542"/>
    <lineage>
        <taxon>Eukaryota</taxon>
        <taxon>Fungi</taxon>
        <taxon>Dikarya</taxon>
        <taxon>Ascomycota</taxon>
        <taxon>Pezizomycotina</taxon>
        <taxon>Sordariomycetes</taxon>
        <taxon>Xylariomycetidae</taxon>
        <taxon>Xylariales</taxon>
        <taxon>Hypoxylaceae</taxon>
        <taxon>Hypoxylon</taxon>
    </lineage>
</organism>
<comment type="caution">
    <text evidence="1">The sequence shown here is derived from an EMBL/GenBank/DDBJ whole genome shotgun (WGS) entry which is preliminary data.</text>
</comment>
<keyword evidence="2" id="KW-1185">Reference proteome</keyword>
<dbReference type="EMBL" id="MU394292">
    <property type="protein sequence ID" value="KAI6090080.1"/>
    <property type="molecule type" value="Genomic_DNA"/>
</dbReference>
<protein>
    <submittedName>
        <fullName evidence="1">Uncharacterized protein</fullName>
    </submittedName>
</protein>
<name>A0ACC0DC34_9PEZI</name>
<reference evidence="1 2" key="1">
    <citation type="journal article" date="2022" name="New Phytol.">
        <title>Ecological generalism drives hyperdiversity of secondary metabolite gene clusters in xylarialean endophytes.</title>
        <authorList>
            <person name="Franco M.E.E."/>
            <person name="Wisecaver J.H."/>
            <person name="Arnold A.E."/>
            <person name="Ju Y.M."/>
            <person name="Slot J.C."/>
            <person name="Ahrendt S."/>
            <person name="Moore L.P."/>
            <person name="Eastman K.E."/>
            <person name="Scott K."/>
            <person name="Konkel Z."/>
            <person name="Mondo S.J."/>
            <person name="Kuo A."/>
            <person name="Hayes R.D."/>
            <person name="Haridas S."/>
            <person name="Andreopoulos B."/>
            <person name="Riley R."/>
            <person name="LaButti K."/>
            <person name="Pangilinan J."/>
            <person name="Lipzen A."/>
            <person name="Amirebrahimi M."/>
            <person name="Yan J."/>
            <person name="Adam C."/>
            <person name="Keymanesh K."/>
            <person name="Ng V."/>
            <person name="Louie K."/>
            <person name="Northen T."/>
            <person name="Drula E."/>
            <person name="Henrissat B."/>
            <person name="Hsieh H.M."/>
            <person name="Youens-Clark K."/>
            <person name="Lutzoni F."/>
            <person name="Miadlikowska J."/>
            <person name="Eastwood D.C."/>
            <person name="Hamelin R.C."/>
            <person name="Grigoriev I.V."/>
            <person name="U'Ren J.M."/>
        </authorList>
    </citation>
    <scope>NUCLEOTIDE SEQUENCE [LARGE SCALE GENOMIC DNA]</scope>
    <source>
        <strain evidence="1 2">ER1909</strain>
    </source>
</reference>
<sequence length="347" mass="39864">MAPNETSSLQIFQNQKTHDQHSSLFFRLPPEIRDAVYLALVENAGFSQHIILHEDAEENNSGQDKPPRFCSWPCTTEYDVEGNDNPHGLNNGCQKSRWHNHWRCESAMLQACAGEGQVDGPCRARRTPTGYLPMMLACRRMYWELSPVIYANTRFVFTDVVTYQMFMGVCPGEADSDSNEEEQEEQHVAQREEPHNPPPQFMQHTRELDLSMSMEFPMQMPCSAELEAEVEAGLGKHSAYDFHWLQLDKLASCRKVNLWIAFDRPPHCMFYGRYITDKSPNFLRKSLMAFEPADHVQVTLSTPLSFYVGPLQACGAVDELSRPNVRVWKRDNHLSSLPCNEHVNRPR</sequence>
<dbReference type="Proteomes" id="UP001497680">
    <property type="component" value="Unassembled WGS sequence"/>
</dbReference>
<proteinExistence type="predicted"/>
<gene>
    <name evidence="1" type="ORF">F4821DRAFT_229586</name>
</gene>